<proteinExistence type="predicted"/>
<reference evidence="1 2" key="1">
    <citation type="journal article" date="2022" name="New Phytol.">
        <title>Ecological generalism drives hyperdiversity of secondary metabolite gene clusters in xylarialean endophytes.</title>
        <authorList>
            <person name="Franco M.E.E."/>
            <person name="Wisecaver J.H."/>
            <person name="Arnold A.E."/>
            <person name="Ju Y.M."/>
            <person name="Slot J.C."/>
            <person name="Ahrendt S."/>
            <person name="Moore L.P."/>
            <person name="Eastman K.E."/>
            <person name="Scott K."/>
            <person name="Konkel Z."/>
            <person name="Mondo S.J."/>
            <person name="Kuo A."/>
            <person name="Hayes R.D."/>
            <person name="Haridas S."/>
            <person name="Andreopoulos B."/>
            <person name="Riley R."/>
            <person name="LaButti K."/>
            <person name="Pangilinan J."/>
            <person name="Lipzen A."/>
            <person name="Amirebrahimi M."/>
            <person name="Yan J."/>
            <person name="Adam C."/>
            <person name="Keymanesh K."/>
            <person name="Ng V."/>
            <person name="Louie K."/>
            <person name="Northen T."/>
            <person name="Drula E."/>
            <person name="Henrissat B."/>
            <person name="Hsieh H.M."/>
            <person name="Youens-Clark K."/>
            <person name="Lutzoni F."/>
            <person name="Miadlikowska J."/>
            <person name="Eastwood D.C."/>
            <person name="Hamelin R.C."/>
            <person name="Grigoriev I.V."/>
            <person name="U'Ren J.M."/>
        </authorList>
    </citation>
    <scope>NUCLEOTIDE SEQUENCE [LARGE SCALE GENOMIC DNA]</scope>
    <source>
        <strain evidence="1 2">ER1909</strain>
    </source>
</reference>
<evidence type="ECO:0000313" key="2">
    <source>
        <dbReference type="Proteomes" id="UP001497680"/>
    </source>
</evidence>
<name>A0ACC0CNL3_9PEZI</name>
<evidence type="ECO:0000313" key="1">
    <source>
        <dbReference type="EMBL" id="KAI6082051.1"/>
    </source>
</evidence>
<dbReference type="EMBL" id="MU394380">
    <property type="protein sequence ID" value="KAI6082051.1"/>
    <property type="molecule type" value="Genomic_DNA"/>
</dbReference>
<dbReference type="Proteomes" id="UP001497680">
    <property type="component" value="Unassembled WGS sequence"/>
</dbReference>
<organism evidence="1 2">
    <name type="scientific">Hypoxylon rubiginosum</name>
    <dbReference type="NCBI Taxonomy" id="110542"/>
    <lineage>
        <taxon>Eukaryota</taxon>
        <taxon>Fungi</taxon>
        <taxon>Dikarya</taxon>
        <taxon>Ascomycota</taxon>
        <taxon>Pezizomycotina</taxon>
        <taxon>Sordariomycetes</taxon>
        <taxon>Xylariomycetidae</taxon>
        <taxon>Xylariales</taxon>
        <taxon>Hypoxylaceae</taxon>
        <taxon>Hypoxylon</taxon>
    </lineage>
</organism>
<protein>
    <submittedName>
        <fullName evidence="1">NAD(P)-binding protein</fullName>
    </submittedName>
</protein>
<keyword evidence="2" id="KW-1185">Reference proteome</keyword>
<accession>A0ACC0CNL3</accession>
<sequence>MSSYVVAGASRGIGFEFLRQLSADPANVVIGLVRDKAGSEKKVAAEIGRSNIHIVTGDFDSYESLKKAAEETSKITGGKLDYLIANGAFLSYWSGTKTFGMMAETPEQLEEHMLNSFKTNVVGIVHLYNLFLPLIKKGNAKKVIAISSGHADIDLVTEYDLDVSPPYAISKIGLNLAVAKFSAEYKSEGILFMSISPGVVDTSQQDMSQLPEADKKQFEKTIGIFMKYAPHFKGPISPEESVRMVTDVINKASVERGDGGSFVSHLGTKQWI</sequence>
<comment type="caution">
    <text evidence="1">The sequence shown here is derived from an EMBL/GenBank/DDBJ whole genome shotgun (WGS) entry which is preliminary data.</text>
</comment>
<gene>
    <name evidence="1" type="ORF">F4821DRAFT_248076</name>
</gene>